<dbReference type="InParanoid" id="A0A7L9FH95"/>
<dbReference type="PANTHER" id="PTHR30569">
    <property type="entry name" value="CYTOSINE TRANSPORTER CODB"/>
    <property type="match status" value="1"/>
</dbReference>
<name>A0A7L9FH95_9CREN</name>
<sequence length="397" mass="42922">MAEEFSIEPVSKRGLRAFDVGVLWFDLSIGLLVFQAGALLAGLGFWNALLVSIAGSVIGSLILALTGIPGTRKGVPTMVSLRFLLGDVGSYLPTVLNVVQLVGWTAFELFIMGEAAYRITGFDRALWIVVFTLWCWLLAVWGPLSVIKHYLEKVVVWLAITASAWLTLQTLKKVGATQGSVSEALPLLYALDLVIAMPISWWPLVADYNRFAVSNKEAILGTLVGYALGNAWYYAVGAAMAIVTGEVLTPASIAMMFFGTLALLPLVVDETDNTWADIYSAAISLKNILPRASGRLLASATALVGGALALVLSPETYEWFLLMIGALFVPLSGALISDYITGEAPSRRVRWESLASWAMGAAVYLLVINYCSWLGASLPSFATAFLLQIIFKKLLKR</sequence>
<feature type="transmembrane region" description="Helical" evidence="6">
    <location>
        <begin position="21"/>
        <end position="43"/>
    </location>
</feature>
<evidence type="ECO:0000256" key="5">
    <source>
        <dbReference type="ARBA" id="ARBA00023136"/>
    </source>
</evidence>
<dbReference type="Proteomes" id="UP000594121">
    <property type="component" value="Chromosome"/>
</dbReference>
<dbReference type="Pfam" id="PF02133">
    <property type="entry name" value="Transp_cyt_pur"/>
    <property type="match status" value="1"/>
</dbReference>
<dbReference type="GeneID" id="59149864"/>
<keyword evidence="8" id="KW-1185">Reference proteome</keyword>
<evidence type="ECO:0000313" key="7">
    <source>
        <dbReference type="EMBL" id="QOJ78712.1"/>
    </source>
</evidence>
<organism evidence="7 8">
    <name type="scientific">Infirmifilum lucidum</name>
    <dbReference type="NCBI Taxonomy" id="2776706"/>
    <lineage>
        <taxon>Archaea</taxon>
        <taxon>Thermoproteota</taxon>
        <taxon>Thermoprotei</taxon>
        <taxon>Thermofilales</taxon>
        <taxon>Thermofilaceae</taxon>
        <taxon>Infirmifilum</taxon>
    </lineage>
</organism>
<feature type="transmembrane region" description="Helical" evidence="6">
    <location>
        <begin position="184"/>
        <end position="206"/>
    </location>
</feature>
<proteinExistence type="inferred from homology"/>
<evidence type="ECO:0000256" key="3">
    <source>
        <dbReference type="ARBA" id="ARBA00022692"/>
    </source>
</evidence>
<reference evidence="7 8" key="1">
    <citation type="submission" date="2020-10" db="EMBL/GenBank/DDBJ databases">
        <title>Thermofilum lucidum 3507LT sp. nov. a novel member of Thermofilaceae family isolated from Chile hot spring, and proposal of description order Thermofilales.</title>
        <authorList>
            <person name="Zayulina K.S."/>
            <person name="Elcheninov A.G."/>
            <person name="Toshchakov S.V."/>
            <person name="Kublanov I.V."/>
        </authorList>
    </citation>
    <scope>NUCLEOTIDE SEQUENCE [LARGE SCALE GENOMIC DNA]</scope>
    <source>
        <strain evidence="7 8">3507LT</strain>
    </source>
</reference>
<evidence type="ECO:0000256" key="2">
    <source>
        <dbReference type="ARBA" id="ARBA00008974"/>
    </source>
</evidence>
<dbReference type="Gene3D" id="1.10.4160.10">
    <property type="entry name" value="Hydantoin permease"/>
    <property type="match status" value="1"/>
</dbReference>
<feature type="transmembrane region" description="Helical" evidence="6">
    <location>
        <begin position="319"/>
        <end position="337"/>
    </location>
</feature>
<comment type="similarity">
    <text evidence="2">Belongs to the purine-cytosine permease (2.A.39) family.</text>
</comment>
<feature type="transmembrane region" description="Helical" evidence="6">
    <location>
        <begin position="154"/>
        <end position="172"/>
    </location>
</feature>
<evidence type="ECO:0000313" key="8">
    <source>
        <dbReference type="Proteomes" id="UP000594121"/>
    </source>
</evidence>
<keyword evidence="4 6" id="KW-1133">Transmembrane helix</keyword>
<feature type="transmembrane region" description="Helical" evidence="6">
    <location>
        <begin position="247"/>
        <end position="268"/>
    </location>
</feature>
<feature type="transmembrane region" description="Helical" evidence="6">
    <location>
        <begin position="49"/>
        <end position="70"/>
    </location>
</feature>
<dbReference type="InterPro" id="IPR030191">
    <property type="entry name" value="CodB"/>
</dbReference>
<feature type="transmembrane region" description="Helical" evidence="6">
    <location>
        <begin position="125"/>
        <end position="147"/>
    </location>
</feature>
<feature type="transmembrane region" description="Helical" evidence="6">
    <location>
        <begin position="349"/>
        <end position="367"/>
    </location>
</feature>
<dbReference type="GO" id="GO:0005886">
    <property type="term" value="C:plasma membrane"/>
    <property type="evidence" value="ECO:0007669"/>
    <property type="project" value="TreeGrafter"/>
</dbReference>
<feature type="transmembrane region" description="Helical" evidence="6">
    <location>
        <begin position="91"/>
        <end position="113"/>
    </location>
</feature>
<accession>A0A7L9FH95</accession>
<evidence type="ECO:0000256" key="6">
    <source>
        <dbReference type="SAM" id="Phobius"/>
    </source>
</evidence>
<feature type="transmembrane region" description="Helical" evidence="6">
    <location>
        <begin position="296"/>
        <end position="313"/>
    </location>
</feature>
<comment type="subcellular location">
    <subcellularLocation>
        <location evidence="1">Membrane</location>
        <topology evidence="1">Multi-pass membrane protein</topology>
    </subcellularLocation>
</comment>
<dbReference type="AlphaFoldDB" id="A0A7L9FH95"/>
<dbReference type="GO" id="GO:0015209">
    <property type="term" value="F:cytosine transmembrane transporter activity"/>
    <property type="evidence" value="ECO:0007669"/>
    <property type="project" value="InterPro"/>
</dbReference>
<protein>
    <submittedName>
        <fullName evidence="7">Cytosine permease</fullName>
    </submittedName>
</protein>
<evidence type="ECO:0000256" key="1">
    <source>
        <dbReference type="ARBA" id="ARBA00004141"/>
    </source>
</evidence>
<dbReference type="EMBL" id="CP062310">
    <property type="protein sequence ID" value="QOJ78712.1"/>
    <property type="molecule type" value="Genomic_DNA"/>
</dbReference>
<gene>
    <name evidence="7" type="ORF">IG193_08170</name>
</gene>
<evidence type="ECO:0000256" key="4">
    <source>
        <dbReference type="ARBA" id="ARBA00022989"/>
    </source>
</evidence>
<feature type="transmembrane region" description="Helical" evidence="6">
    <location>
        <begin position="218"/>
        <end position="235"/>
    </location>
</feature>
<keyword evidence="3 6" id="KW-0812">Transmembrane</keyword>
<dbReference type="InterPro" id="IPR001248">
    <property type="entry name" value="Pur-cyt_permease"/>
</dbReference>
<dbReference type="RefSeq" id="WP_192818684.1">
    <property type="nucleotide sequence ID" value="NZ_CP062310.1"/>
</dbReference>
<dbReference type="KEGG" id="thel:IG193_08170"/>
<dbReference type="PANTHER" id="PTHR30569:SF0">
    <property type="entry name" value="CYTOSINE PERMEASE"/>
    <property type="match status" value="1"/>
</dbReference>
<keyword evidence="5 6" id="KW-0472">Membrane</keyword>